<keyword evidence="2" id="KW-1185">Reference proteome</keyword>
<name>A0A835BV50_9POAL</name>
<dbReference type="EMBL" id="JACEFO010001776">
    <property type="protein sequence ID" value="KAF8704052.1"/>
    <property type="molecule type" value="Genomic_DNA"/>
</dbReference>
<evidence type="ECO:0000313" key="2">
    <source>
        <dbReference type="Proteomes" id="UP000636709"/>
    </source>
</evidence>
<sequence>MSVTSHSSTHVSCSCSAAWVSGSVPTFTSVTRSCSRPSRRLPFGLMDAVYATAVDHRGRGGGAIAPATGWSWRHHGSTGSGHWSGPGWLRALYVFVMVEQQSEAPVASDPRMFTAVAEDY</sequence>
<evidence type="ECO:0000313" key="1">
    <source>
        <dbReference type="EMBL" id="KAF8704052.1"/>
    </source>
</evidence>
<dbReference type="Proteomes" id="UP000636709">
    <property type="component" value="Unassembled WGS sequence"/>
</dbReference>
<reference evidence="1" key="1">
    <citation type="submission" date="2020-07" db="EMBL/GenBank/DDBJ databases">
        <title>Genome sequence and genetic diversity analysis of an under-domesticated orphan crop, white fonio (Digitaria exilis).</title>
        <authorList>
            <person name="Bennetzen J.L."/>
            <person name="Chen S."/>
            <person name="Ma X."/>
            <person name="Wang X."/>
            <person name="Yssel A.E.J."/>
            <person name="Chaluvadi S.R."/>
            <person name="Johnson M."/>
            <person name="Gangashetty P."/>
            <person name="Hamidou F."/>
            <person name="Sanogo M.D."/>
            <person name="Zwaenepoel A."/>
            <person name="Wallace J."/>
            <person name="Van De Peer Y."/>
            <person name="Van Deynze A."/>
        </authorList>
    </citation>
    <scope>NUCLEOTIDE SEQUENCE</scope>
    <source>
        <tissue evidence="1">Leaves</tissue>
    </source>
</reference>
<proteinExistence type="predicted"/>
<organism evidence="1 2">
    <name type="scientific">Digitaria exilis</name>
    <dbReference type="NCBI Taxonomy" id="1010633"/>
    <lineage>
        <taxon>Eukaryota</taxon>
        <taxon>Viridiplantae</taxon>
        <taxon>Streptophyta</taxon>
        <taxon>Embryophyta</taxon>
        <taxon>Tracheophyta</taxon>
        <taxon>Spermatophyta</taxon>
        <taxon>Magnoliopsida</taxon>
        <taxon>Liliopsida</taxon>
        <taxon>Poales</taxon>
        <taxon>Poaceae</taxon>
        <taxon>PACMAD clade</taxon>
        <taxon>Panicoideae</taxon>
        <taxon>Panicodae</taxon>
        <taxon>Paniceae</taxon>
        <taxon>Anthephorinae</taxon>
        <taxon>Digitaria</taxon>
    </lineage>
</organism>
<gene>
    <name evidence="1" type="ORF">HU200_031537</name>
</gene>
<comment type="caution">
    <text evidence="1">The sequence shown here is derived from an EMBL/GenBank/DDBJ whole genome shotgun (WGS) entry which is preliminary data.</text>
</comment>
<accession>A0A835BV50</accession>
<protein>
    <submittedName>
        <fullName evidence="1">Uncharacterized protein</fullName>
    </submittedName>
</protein>
<dbReference type="AlphaFoldDB" id="A0A835BV50"/>